<dbReference type="RefSeq" id="WP_173292085.1">
    <property type="nucleotide sequence ID" value="NZ_AP021888.1"/>
</dbReference>
<dbReference type="InterPro" id="IPR011322">
    <property type="entry name" value="N-reg_PII-like_a/b"/>
</dbReference>
<dbReference type="InterPro" id="IPR015867">
    <property type="entry name" value="N-reg_PII/ATP_PRibTrfase_C"/>
</dbReference>
<dbReference type="SMART" id="SM00938">
    <property type="entry name" value="P-II"/>
    <property type="match status" value="1"/>
</dbReference>
<dbReference type="AlphaFoldDB" id="A0A6F8PQF5"/>
<dbReference type="KEGG" id="tzo:THMIRHAT_21080"/>
<dbReference type="PROSITE" id="PS51343">
    <property type="entry name" value="PII_GLNB_DOM"/>
    <property type="match status" value="1"/>
</dbReference>
<name>A0A6F8PQF5_9GAMM</name>
<evidence type="ECO:0008006" key="3">
    <source>
        <dbReference type="Google" id="ProtNLM"/>
    </source>
</evidence>
<dbReference type="SUPFAM" id="SSF54913">
    <property type="entry name" value="GlnB-like"/>
    <property type="match status" value="1"/>
</dbReference>
<proteinExistence type="predicted"/>
<dbReference type="InterPro" id="IPR002187">
    <property type="entry name" value="N-reg_PII"/>
</dbReference>
<organism evidence="1 2">
    <name type="scientific">Thiosulfativibrio zosterae</name>
    <dbReference type="NCBI Taxonomy" id="2675053"/>
    <lineage>
        <taxon>Bacteria</taxon>
        <taxon>Pseudomonadati</taxon>
        <taxon>Pseudomonadota</taxon>
        <taxon>Gammaproteobacteria</taxon>
        <taxon>Thiotrichales</taxon>
        <taxon>Piscirickettsiaceae</taxon>
        <taxon>Thiosulfativibrio</taxon>
    </lineage>
</organism>
<evidence type="ECO:0000313" key="1">
    <source>
        <dbReference type="EMBL" id="BBP44362.1"/>
    </source>
</evidence>
<sequence>MIKPQNSPKEMTILTGVSLITCMIQRGMADAVVAAARAAGAQGASVQFGRGAGVRERLGLLSITVEAEKEIVQIMVSRQQQEEVFAAMFNAGKLDTPGMGIMFVTPLEKAATYIPEAVLQRIEKDRLSGHR</sequence>
<reference evidence="2" key="1">
    <citation type="submission" date="2019-11" db="EMBL/GenBank/DDBJ databases">
        <title>Isolation and characterization of two novel species in the genus Thiomicrorhabdus.</title>
        <authorList>
            <person name="Mochizuki J."/>
            <person name="Kojima H."/>
            <person name="Fukui M."/>
        </authorList>
    </citation>
    <scope>NUCLEOTIDE SEQUENCE [LARGE SCALE GENOMIC DNA]</scope>
    <source>
        <strain evidence="2">AkT22</strain>
    </source>
</reference>
<evidence type="ECO:0000313" key="2">
    <source>
        <dbReference type="Proteomes" id="UP000501466"/>
    </source>
</evidence>
<gene>
    <name evidence="1" type="ORF">THMIRHAT_21080</name>
</gene>
<keyword evidence="2" id="KW-1185">Reference proteome</keyword>
<dbReference type="Pfam" id="PF00543">
    <property type="entry name" value="P-II"/>
    <property type="match status" value="1"/>
</dbReference>
<protein>
    <recommendedName>
        <fullName evidence="3">Nitrogen regulatory protein P-II</fullName>
    </recommendedName>
</protein>
<dbReference type="EMBL" id="AP021888">
    <property type="protein sequence ID" value="BBP44362.1"/>
    <property type="molecule type" value="Genomic_DNA"/>
</dbReference>
<dbReference type="Proteomes" id="UP000501466">
    <property type="component" value="Chromosome"/>
</dbReference>
<dbReference type="GO" id="GO:0006808">
    <property type="term" value="P:regulation of nitrogen utilization"/>
    <property type="evidence" value="ECO:0007669"/>
    <property type="project" value="InterPro"/>
</dbReference>
<dbReference type="Gene3D" id="3.30.70.120">
    <property type="match status" value="1"/>
</dbReference>
<accession>A0A6F8PQF5</accession>
<dbReference type="GO" id="GO:0030234">
    <property type="term" value="F:enzyme regulator activity"/>
    <property type="evidence" value="ECO:0007669"/>
    <property type="project" value="InterPro"/>
</dbReference>